<dbReference type="Pfam" id="PF04239">
    <property type="entry name" value="DUF421"/>
    <property type="match status" value="1"/>
</dbReference>
<dbReference type="InterPro" id="IPR023090">
    <property type="entry name" value="UPF0702_alpha/beta_dom_sf"/>
</dbReference>
<dbReference type="AlphaFoldDB" id="A0A078MXH5"/>
<sequence length="181" mass="19538">MWQNLGITPLAALLVVISAVGIYTACYLMIRVLGQRALGRWSTFETAIVIALGAVLGRVVLGYTPSLAAGVIGLATMFAMVRLENLLRRTRWGSVLSVRPILLMAGAEILDENLPRAGIQRTELFAKLREAGIRDFNEVAAVIIEPTGDVSVLRRGVLLDPALIADIPMAHLIPSDLVRQG</sequence>
<dbReference type="EMBL" id="LN483072">
    <property type="protein sequence ID" value="CEA09536.1"/>
    <property type="molecule type" value="Genomic_DNA"/>
</dbReference>
<evidence type="ECO:0000256" key="7">
    <source>
        <dbReference type="SAM" id="Phobius"/>
    </source>
</evidence>
<keyword evidence="6 7" id="KW-0472">Membrane</keyword>
<dbReference type="InterPro" id="IPR007353">
    <property type="entry name" value="DUF421"/>
</dbReference>
<evidence type="ECO:0000256" key="6">
    <source>
        <dbReference type="ARBA" id="ARBA00023136"/>
    </source>
</evidence>
<evidence type="ECO:0000259" key="8">
    <source>
        <dbReference type="Pfam" id="PF04239"/>
    </source>
</evidence>
<comment type="similarity">
    <text evidence="2">Belongs to the UPF0702 family.</text>
</comment>
<feature type="transmembrane region" description="Helical" evidence="7">
    <location>
        <begin position="6"/>
        <end position="30"/>
    </location>
</feature>
<reference evidence="9" key="1">
    <citation type="submission" date="2014-07" db="EMBL/GenBank/DDBJ databases">
        <authorList>
            <person name="Urmite Genomes Urmite Genomes"/>
        </authorList>
    </citation>
    <scope>NUCLEOTIDE SEQUENCE</scope>
    <source>
        <strain evidence="9">11W110_air</strain>
    </source>
</reference>
<accession>A0A078MXH5</accession>
<dbReference type="PATRIC" id="fig|1461584.3.peg.2882"/>
<proteinExistence type="inferred from homology"/>
<dbReference type="PANTHER" id="PTHR34582">
    <property type="entry name" value="UPF0702 TRANSMEMBRANE PROTEIN YCAP"/>
    <property type="match status" value="1"/>
</dbReference>
<gene>
    <name evidence="9" type="ORF">BN1051_02907</name>
</gene>
<keyword evidence="4 7" id="KW-0812">Transmembrane</keyword>
<dbReference type="PANTHER" id="PTHR34582:SF6">
    <property type="entry name" value="UPF0702 TRANSMEMBRANE PROTEIN YCAP"/>
    <property type="match status" value="1"/>
</dbReference>
<evidence type="ECO:0000256" key="5">
    <source>
        <dbReference type="ARBA" id="ARBA00022989"/>
    </source>
</evidence>
<name>A0A078MXH5_9MICC</name>
<organism evidence="9">
    <name type="scientific">Arthrobacter saudimassiliensis</name>
    <dbReference type="NCBI Taxonomy" id="1461584"/>
    <lineage>
        <taxon>Bacteria</taxon>
        <taxon>Bacillati</taxon>
        <taxon>Actinomycetota</taxon>
        <taxon>Actinomycetes</taxon>
        <taxon>Micrococcales</taxon>
        <taxon>Micrococcaceae</taxon>
        <taxon>Arthrobacter</taxon>
    </lineage>
</organism>
<dbReference type="GO" id="GO:0005886">
    <property type="term" value="C:plasma membrane"/>
    <property type="evidence" value="ECO:0007669"/>
    <property type="project" value="UniProtKB-SubCell"/>
</dbReference>
<evidence type="ECO:0000256" key="3">
    <source>
        <dbReference type="ARBA" id="ARBA00022475"/>
    </source>
</evidence>
<keyword evidence="3" id="KW-1003">Cell membrane</keyword>
<protein>
    <recommendedName>
        <fullName evidence="8">YetF C-terminal domain-containing protein</fullName>
    </recommendedName>
</protein>
<comment type="subcellular location">
    <subcellularLocation>
        <location evidence="1">Cell membrane</location>
        <topology evidence="1">Multi-pass membrane protein</topology>
    </subcellularLocation>
</comment>
<evidence type="ECO:0000313" key="9">
    <source>
        <dbReference type="EMBL" id="CEA09536.1"/>
    </source>
</evidence>
<evidence type="ECO:0000256" key="2">
    <source>
        <dbReference type="ARBA" id="ARBA00006448"/>
    </source>
</evidence>
<evidence type="ECO:0000256" key="1">
    <source>
        <dbReference type="ARBA" id="ARBA00004651"/>
    </source>
</evidence>
<feature type="transmembrane region" description="Helical" evidence="7">
    <location>
        <begin position="67"/>
        <end position="83"/>
    </location>
</feature>
<feature type="domain" description="YetF C-terminal" evidence="8">
    <location>
        <begin position="94"/>
        <end position="156"/>
    </location>
</feature>
<evidence type="ECO:0000256" key="4">
    <source>
        <dbReference type="ARBA" id="ARBA00022692"/>
    </source>
</evidence>
<keyword evidence="5 7" id="KW-1133">Transmembrane helix</keyword>
<dbReference type="Gene3D" id="3.30.240.20">
    <property type="entry name" value="bsu07140 like domains"/>
    <property type="match status" value="1"/>
</dbReference>